<dbReference type="Proteomes" id="UP000030653">
    <property type="component" value="Unassembled WGS sequence"/>
</dbReference>
<feature type="region of interest" description="Disordered" evidence="1">
    <location>
        <begin position="358"/>
        <end position="396"/>
    </location>
</feature>
<dbReference type="EMBL" id="JH795856">
    <property type="protein sequence ID" value="EJU05801.1"/>
    <property type="molecule type" value="Genomic_DNA"/>
</dbReference>
<dbReference type="HOGENOM" id="CLU_696429_0_0_1"/>
<feature type="region of interest" description="Disordered" evidence="1">
    <location>
        <begin position="225"/>
        <end position="295"/>
    </location>
</feature>
<organism evidence="2 3">
    <name type="scientific">Dacryopinax primogenitus (strain DJM 731)</name>
    <name type="common">Brown rot fungus</name>
    <dbReference type="NCBI Taxonomy" id="1858805"/>
    <lineage>
        <taxon>Eukaryota</taxon>
        <taxon>Fungi</taxon>
        <taxon>Dikarya</taxon>
        <taxon>Basidiomycota</taxon>
        <taxon>Agaricomycotina</taxon>
        <taxon>Dacrymycetes</taxon>
        <taxon>Dacrymycetales</taxon>
        <taxon>Dacrymycetaceae</taxon>
        <taxon>Dacryopinax</taxon>
    </lineage>
</organism>
<proteinExistence type="predicted"/>
<keyword evidence="3" id="KW-1185">Reference proteome</keyword>
<dbReference type="AlphaFoldDB" id="M5G6B6"/>
<gene>
    <name evidence="2" type="ORF">DACRYDRAFT_98391</name>
</gene>
<accession>M5G6B6</accession>
<protein>
    <submittedName>
        <fullName evidence="2">Uncharacterized protein</fullName>
    </submittedName>
</protein>
<reference evidence="2 3" key="1">
    <citation type="journal article" date="2012" name="Science">
        <title>The Paleozoic origin of enzymatic lignin decomposition reconstructed from 31 fungal genomes.</title>
        <authorList>
            <person name="Floudas D."/>
            <person name="Binder M."/>
            <person name="Riley R."/>
            <person name="Barry K."/>
            <person name="Blanchette R.A."/>
            <person name="Henrissat B."/>
            <person name="Martinez A.T."/>
            <person name="Otillar R."/>
            <person name="Spatafora J.W."/>
            <person name="Yadav J.S."/>
            <person name="Aerts A."/>
            <person name="Benoit I."/>
            <person name="Boyd A."/>
            <person name="Carlson A."/>
            <person name="Copeland A."/>
            <person name="Coutinho P.M."/>
            <person name="de Vries R.P."/>
            <person name="Ferreira P."/>
            <person name="Findley K."/>
            <person name="Foster B."/>
            <person name="Gaskell J."/>
            <person name="Glotzer D."/>
            <person name="Gorecki P."/>
            <person name="Heitman J."/>
            <person name="Hesse C."/>
            <person name="Hori C."/>
            <person name="Igarashi K."/>
            <person name="Jurgens J.A."/>
            <person name="Kallen N."/>
            <person name="Kersten P."/>
            <person name="Kohler A."/>
            <person name="Kuees U."/>
            <person name="Kumar T.K.A."/>
            <person name="Kuo A."/>
            <person name="LaButti K."/>
            <person name="Larrondo L.F."/>
            <person name="Lindquist E."/>
            <person name="Ling A."/>
            <person name="Lombard V."/>
            <person name="Lucas S."/>
            <person name="Lundell T."/>
            <person name="Martin R."/>
            <person name="McLaughlin D.J."/>
            <person name="Morgenstern I."/>
            <person name="Morin E."/>
            <person name="Murat C."/>
            <person name="Nagy L.G."/>
            <person name="Nolan M."/>
            <person name="Ohm R.A."/>
            <person name="Patyshakuliyeva A."/>
            <person name="Rokas A."/>
            <person name="Ruiz-Duenas F.J."/>
            <person name="Sabat G."/>
            <person name="Salamov A."/>
            <person name="Samejima M."/>
            <person name="Schmutz J."/>
            <person name="Slot J.C."/>
            <person name="St John F."/>
            <person name="Stenlid J."/>
            <person name="Sun H."/>
            <person name="Sun S."/>
            <person name="Syed K."/>
            <person name="Tsang A."/>
            <person name="Wiebenga A."/>
            <person name="Young D."/>
            <person name="Pisabarro A."/>
            <person name="Eastwood D.C."/>
            <person name="Martin F."/>
            <person name="Cullen D."/>
            <person name="Grigoriev I.V."/>
            <person name="Hibbett D.S."/>
        </authorList>
    </citation>
    <scope>NUCLEOTIDE SEQUENCE [LARGE SCALE GENOMIC DNA]</scope>
    <source>
        <strain evidence="2 3">DJM-731 SS1</strain>
    </source>
</reference>
<dbReference type="RefSeq" id="XP_040632695.1">
    <property type="nucleotide sequence ID" value="XM_040777526.1"/>
</dbReference>
<evidence type="ECO:0000313" key="3">
    <source>
        <dbReference type="Proteomes" id="UP000030653"/>
    </source>
</evidence>
<feature type="compositionally biased region" description="Basic and acidic residues" evidence="1">
    <location>
        <begin position="383"/>
        <end position="396"/>
    </location>
</feature>
<feature type="compositionally biased region" description="Polar residues" evidence="1">
    <location>
        <begin position="363"/>
        <end position="375"/>
    </location>
</feature>
<evidence type="ECO:0000313" key="2">
    <source>
        <dbReference type="EMBL" id="EJU05801.1"/>
    </source>
</evidence>
<feature type="compositionally biased region" description="Basic and acidic residues" evidence="1">
    <location>
        <begin position="258"/>
        <end position="270"/>
    </location>
</feature>
<evidence type="ECO:0000256" key="1">
    <source>
        <dbReference type="SAM" id="MobiDB-lite"/>
    </source>
</evidence>
<name>M5G6B6_DACPD</name>
<dbReference type="GeneID" id="63692588"/>
<feature type="compositionally biased region" description="Acidic residues" evidence="1">
    <location>
        <begin position="233"/>
        <end position="244"/>
    </location>
</feature>
<sequence>MVRAPVDALISLGCRYESGAGGNDFAYGTHLYMEQKLRMSRAFDPPDPTFPRPTNTNELDSPVILIPGPKWQHRFNLKQLSIPARMHDHFRWQEHPGTVFSIILLPVEHNAGQGLTAKIVYDLITTQRQRAALRLPRRVQYGLAVDIDYIYVIASTIEDNDVIGLYKVASWARDNAEHLIQCLCFIRSVCRQPETHQEELKLILEQLGTLPANLCWRTDVDVDNAPSLSTSAENDDSEDPDNPDNPDHPNDSGQSQDGDPHPHSEDDSGPPRKRARRDHSKPTPGPPSAKPRESYASHIATLRKTWNRCERNAARRALPMIVPAKDFEHISWAFSPEGVMSDADEARWSEMLKARERQEREVTSTQSYLVGTDGTQPLIHGPSDYERKAGKRVDVG</sequence>